<feature type="region of interest" description="Disordered" evidence="1">
    <location>
        <begin position="30"/>
        <end position="72"/>
    </location>
</feature>
<feature type="region of interest" description="Disordered" evidence="1">
    <location>
        <begin position="1017"/>
        <end position="1092"/>
    </location>
</feature>
<feature type="compositionally biased region" description="Gly residues" evidence="1">
    <location>
        <begin position="1803"/>
        <end position="1828"/>
    </location>
</feature>
<feature type="compositionally biased region" description="Basic and acidic residues" evidence="1">
    <location>
        <begin position="1870"/>
        <end position="1884"/>
    </location>
</feature>
<feature type="compositionally biased region" description="Basic and acidic residues" evidence="1">
    <location>
        <begin position="1972"/>
        <end position="1990"/>
    </location>
</feature>
<evidence type="ECO:0000259" key="2">
    <source>
        <dbReference type="SMART" id="SM01272"/>
    </source>
</evidence>
<dbReference type="InterPro" id="IPR013783">
    <property type="entry name" value="Ig-like_fold"/>
</dbReference>
<feature type="region of interest" description="Disordered" evidence="1">
    <location>
        <begin position="897"/>
        <end position="922"/>
    </location>
</feature>
<dbReference type="Pfam" id="PF06741">
    <property type="entry name" value="LsmAD"/>
    <property type="match status" value="1"/>
</dbReference>
<dbReference type="SUPFAM" id="SSF53927">
    <property type="entry name" value="Cytidine deaminase-like"/>
    <property type="match status" value="1"/>
</dbReference>
<feature type="region of interest" description="Disordered" evidence="1">
    <location>
        <begin position="184"/>
        <end position="207"/>
    </location>
</feature>
<feature type="compositionally biased region" description="Low complexity" evidence="1">
    <location>
        <begin position="2528"/>
        <end position="2553"/>
    </location>
</feature>
<feature type="compositionally biased region" description="Basic and acidic residues" evidence="1">
    <location>
        <begin position="1949"/>
        <end position="1959"/>
    </location>
</feature>
<dbReference type="SMART" id="SM01272">
    <property type="entry name" value="LsmAD"/>
    <property type="match status" value="1"/>
</dbReference>
<evidence type="ECO:0000256" key="1">
    <source>
        <dbReference type="SAM" id="MobiDB-lite"/>
    </source>
</evidence>
<dbReference type="GO" id="GO:0006139">
    <property type="term" value="P:nucleobase-containing compound metabolic process"/>
    <property type="evidence" value="ECO:0007669"/>
    <property type="project" value="UniProtKB-ARBA"/>
</dbReference>
<protein>
    <recommendedName>
        <fullName evidence="2">LsmAD domain-containing protein</fullName>
    </recommendedName>
</protein>
<gene>
    <name evidence="3" type="ORF">CspeluHIS016_0503680</name>
</gene>
<reference evidence="3" key="1">
    <citation type="journal article" date="2023" name="BMC Genomics">
        <title>Chromosome-level genome assemblies of Cutaneotrichosporon spp. (Trichosporonales, Basidiomycota) reveal imbalanced evolution between nucleotide sequences and chromosome synteny.</title>
        <authorList>
            <person name="Kobayashi Y."/>
            <person name="Kayamori A."/>
            <person name="Aoki K."/>
            <person name="Shiwa Y."/>
            <person name="Matsutani M."/>
            <person name="Fujita N."/>
            <person name="Sugita T."/>
            <person name="Iwasaki W."/>
            <person name="Tanaka N."/>
            <person name="Takashima M."/>
        </authorList>
    </citation>
    <scope>NUCLEOTIDE SEQUENCE</scope>
    <source>
        <strain evidence="3">HIS016</strain>
    </source>
</reference>
<dbReference type="EMBL" id="BTCM01000005">
    <property type="protein sequence ID" value="GMK58336.1"/>
    <property type="molecule type" value="Genomic_DNA"/>
</dbReference>
<feature type="region of interest" description="Disordered" evidence="1">
    <location>
        <begin position="1767"/>
        <end position="1917"/>
    </location>
</feature>
<accession>A0AAD3TXG0</accession>
<dbReference type="Pfam" id="PF18785">
    <property type="entry name" value="Inv-AAD"/>
    <property type="match status" value="1"/>
</dbReference>
<feature type="compositionally biased region" description="Pro residues" evidence="1">
    <location>
        <begin position="2045"/>
        <end position="2064"/>
    </location>
</feature>
<reference evidence="3" key="2">
    <citation type="submission" date="2023-06" db="EMBL/GenBank/DDBJ databases">
        <authorList>
            <person name="Kobayashi Y."/>
            <person name="Kayamori A."/>
            <person name="Aoki K."/>
            <person name="Shiwa Y."/>
            <person name="Fujita N."/>
            <person name="Sugita T."/>
            <person name="Iwasaki W."/>
            <person name="Tanaka N."/>
            <person name="Takashima M."/>
        </authorList>
    </citation>
    <scope>NUCLEOTIDE SEQUENCE</scope>
    <source>
        <strain evidence="3">HIS016</strain>
    </source>
</reference>
<dbReference type="GO" id="GO:0003824">
    <property type="term" value="F:catalytic activity"/>
    <property type="evidence" value="ECO:0007669"/>
    <property type="project" value="InterPro"/>
</dbReference>
<feature type="compositionally biased region" description="Basic and acidic residues" evidence="1">
    <location>
        <begin position="2015"/>
        <end position="2043"/>
    </location>
</feature>
<dbReference type="Gene3D" id="2.60.40.10">
    <property type="entry name" value="Immunoglobulins"/>
    <property type="match status" value="2"/>
</dbReference>
<feature type="region of interest" description="Disordered" evidence="1">
    <location>
        <begin position="2487"/>
        <end position="2553"/>
    </location>
</feature>
<feature type="domain" description="LsmAD" evidence="2">
    <location>
        <begin position="1926"/>
        <end position="1996"/>
    </location>
</feature>
<feature type="compositionally biased region" description="Basic and acidic residues" evidence="1">
    <location>
        <begin position="514"/>
        <end position="544"/>
    </location>
</feature>
<feature type="compositionally biased region" description="Basic residues" evidence="1">
    <location>
        <begin position="908"/>
        <end position="917"/>
    </location>
</feature>
<organism evidence="3 4">
    <name type="scientific">Cutaneotrichosporon spelunceum</name>
    <dbReference type="NCBI Taxonomy" id="1672016"/>
    <lineage>
        <taxon>Eukaryota</taxon>
        <taxon>Fungi</taxon>
        <taxon>Dikarya</taxon>
        <taxon>Basidiomycota</taxon>
        <taxon>Agaricomycotina</taxon>
        <taxon>Tremellomycetes</taxon>
        <taxon>Trichosporonales</taxon>
        <taxon>Trichosporonaceae</taxon>
        <taxon>Cutaneotrichosporon</taxon>
    </lineage>
</organism>
<sequence>MSHLVQSLEHAVEAGVKGIIGLAEGYMSGPSCPQPHSQSYSVEASDDKPAPQPKLIPMGSMSPPSVPESRPNASVSLASRLAFAQDTLVQVTDISSGWIHVQSTYLDAAGGQRKVRSFGVRNVSQGVVDVEVASDLADQVVFWAADDETDADMSSASSAAENAAQSITLSLDVAETRTIFLAFQPTASQPSTPAGSSTPSSEGEFTPRVAARATSADLASPPGNRLPPAALGSSLTRSDLAAASTSMLSSSTTSIGSSSAQRRHDAVHRSFSVHGSILVHATAIESDIMNPPAHQNITVPFFATVCRSFFSLGVIDPATGLASGPQITNGQLAIDFGTDNVVDQDYHRDLLLVNRSEIDLVWTTSVTNAPFKDSVWFLLRDLDSENVFGVDNSSGPVPLPPLSSRHLRLTLRAGAPVANFEFDFRLSNIHQSGNAVVCQAVGSCHTEASDDALRILSGSALHFGEIPDGTWAKKLISCKNIGDRPLDVHFAATEGYEVVFRLAGVAGEDIDEDVIPRPARDRRMDTLSRTSTRDTRDGRLREPSSARNLESEELFQINGPQPNDRDSSSSRPLSRVTSVTSSSLPLRDDDVDSDDDESLEAAAHLRPSDNLGDRDIPNQIEELTMRPGTDYRVFAMYRPTRDLDNPPEIAGALRQSEFKVFLDSIPSSQRSRPIPRSRKVVHCTAQSCTSIISIPSGHEIDFGEVTVGASKSTTISIKNLSALSARVEIAAISKVLNTNRNVIIIPPFETVQERIDFFPRRINDNYEKQVFVRNHLNRANNQLIEVHSKNVDVYNVTLHSHLYRILTPGGSNFLDFGSVVINSPSIRTVQFQNLTRKPLTLDLSASHSEDLELLIKDTDAPKVSNCTAVVAKCSQPAEERPSNANLKERFVDALQDQNTGATKEKTKAATRHKSVKRTPKDEDKRDVGTVLYVALKKGNRGKPVQLYGDAVVYKDRSLLDDLEHLDLAAGPPISAKRIPASSKRIQTLETVAFDDKSKLSGQFPKALKLDFAASAKSNGLVSKENREGRLRKPKSSAGTVRRDVSTRREPSTPTRQTGRASGGTPGSPSSSLGRTPLAKQQPASKSPALTGRRLELKSDAVLQSDVSKLTPDELLATIEHMDADRTSTAITHLNPEEEEQYVRRWLDLRKELRSAVATGKFVPARVLTVPPGESRQLVVVMTPNGSTRPHVTTRAKRSEQRIFIKLLEYDQDLLKRVMSAEADMSELPVRDLVIRSSCVRSVLEVQQSSIHFGTCERGEVKSRMIVIHNRSDCVGVYRLRTSGSIASGNLKLGLGRYGIVPAFGRKEVASFSFTPSLVGNYNETIAVENVLDHYNDQNVSVKATVRKMPAFSLDVTKLDFSPSQTGSWPASAGFVITNTSKTERTFVVEVSAPAAETAFAEISLQRDEKDAGVALSKGEEEEVEGLLQKLKIVRRKNKPDKIAKYEKRLGELGVATAGAEDTAAPIADEAADADPVSGAVTPVQGDVASTPTVQITLGANKKAKVLVALIPREGDSEFNTSINVYERKNTDEIMTIEVAGTPHVAPPVPSPSPPQSPEDPLNLAIMKHALELTLKCPVSPTAFCVGSTLFLPVSSSSLYQKLTAYFPSFAHPITGESAGLVLADGYSRQIPGNTHAEANALANFRERIAELEQSAGEGVLPSADDILTQATCYATMEPCSVRTSGGPSCALELVRAHVKIVYLGVEEPPDFVQCEGARILEQGDVEVRRVVGLEDECLRQPSRHLVLNTGNKYICTPTRSVITRLLSLPRNMTSSSSRGRGRGGRGGGGAAVGNDSYRRGPSWRGGGGGGGAGSGPGYGRGGAPGGGTPYVPGSGAGARRMSNSGVAPMRKDDKGKGFQTDMDISMSSRGSDRELKPWTPDDHGPNGAASNGPSAVVREPDRDVITFGQKPSSIPWDQFKDNERLFGVTTDYDEEIYTTKLDRSGPGYKKRERDADRLAAEMMTKPSANPHVAEERGQQSQDNKDEEEKYSGVVRNPNAYVPPGARKGAVAGLPVRKDAKKEEPVKEANKDEVKNEEPLKIKEPIPLPIPVAPPAQSVTPPPLGPHRSSADPAVDPAIASLGPGPVAATMTRSTSSVPREQANGSDSKIPLPAVGGVVESARLWVDSEKERAVQQKQTMAKNERANQLAEFKKWQANFKVPLPMPKDILPILSKDGDKQKAIEAKVEREQLEVHKKQEGAKSPLGSPPKGLSPAPEASRTIGAQPKKIAMKIPEIPPFRPKVPPAVPVPETATQNIALVTSPTPSHSSITSGGGKLNPKASTFVFKPNANAAVFKPSGSTGVGGDASAVTSPALQPAKLPAASSTPKQAPANPFFPAGPPKRIAVNMRDDFNPFKHGQVPPASNVGLSWNYTGRRASVAYNPAVPHQGMMASPNMGYDGEDPQSPHVQHAPPPMGMPPNIMQFYGYRPGMPPQMQGMPGMMYPGPGFMPQQMAGGHGPGQGPNMPMYYANGVPPNAHFLPPQMHFQHGPGRPGPGPMYYGQQMPGGPQAPQMQQQMSFQGHPTPPQPHFQQPLPAQVAPGSGPSPGFDGSSSQ</sequence>
<feature type="compositionally biased region" description="Acidic residues" evidence="1">
    <location>
        <begin position="589"/>
        <end position="598"/>
    </location>
</feature>
<feature type="compositionally biased region" description="Basic and acidic residues" evidence="1">
    <location>
        <begin position="1040"/>
        <end position="1050"/>
    </location>
</feature>
<feature type="compositionally biased region" description="Low complexity" evidence="1">
    <location>
        <begin position="2496"/>
        <end position="2521"/>
    </location>
</feature>
<dbReference type="PANTHER" id="PTHR39211">
    <property type="entry name" value="CHROMOSOME 7, WHOLE GENOME SHOTGUN SEQUENCE"/>
    <property type="match status" value="1"/>
</dbReference>
<feature type="compositionally biased region" description="Low complexity" evidence="1">
    <location>
        <begin position="1066"/>
        <end position="1077"/>
    </location>
</feature>
<dbReference type="PANTHER" id="PTHR39211:SF1">
    <property type="entry name" value="ABNORMAL SPINDLE-LIKE MICROCEPHALY-ASSOCIATED PROTEIN ASH DOMAIN-CONTAINING PROTEIN"/>
    <property type="match status" value="1"/>
</dbReference>
<evidence type="ECO:0000313" key="4">
    <source>
        <dbReference type="Proteomes" id="UP001222932"/>
    </source>
</evidence>
<feature type="region of interest" description="Disordered" evidence="1">
    <location>
        <begin position="213"/>
        <end position="232"/>
    </location>
</feature>
<keyword evidence="4" id="KW-1185">Reference proteome</keyword>
<feature type="region of interest" description="Disordered" evidence="1">
    <location>
        <begin position="514"/>
        <end position="598"/>
    </location>
</feature>
<feature type="region of interest" description="Disordered" evidence="1">
    <location>
        <begin position="2189"/>
        <end position="2226"/>
    </location>
</feature>
<feature type="region of interest" description="Disordered" evidence="1">
    <location>
        <begin position="1941"/>
        <end position="2113"/>
    </location>
</feature>
<evidence type="ECO:0000313" key="3">
    <source>
        <dbReference type="EMBL" id="GMK58336.1"/>
    </source>
</evidence>
<dbReference type="InterPro" id="IPR009604">
    <property type="entry name" value="LsmAD_domain"/>
</dbReference>
<dbReference type="InterPro" id="IPR016193">
    <property type="entry name" value="Cytidine_deaminase-like"/>
</dbReference>
<proteinExistence type="predicted"/>
<dbReference type="Gene3D" id="3.40.140.10">
    <property type="entry name" value="Cytidine Deaminase, domain 2"/>
    <property type="match status" value="1"/>
</dbReference>
<dbReference type="Proteomes" id="UP001222932">
    <property type="component" value="Unassembled WGS sequence"/>
</dbReference>
<name>A0AAD3TXG0_9TREE</name>
<feature type="compositionally biased region" description="Polar residues" evidence="1">
    <location>
        <begin position="2090"/>
        <end position="2106"/>
    </location>
</feature>
<feature type="compositionally biased region" description="Low complexity" evidence="1">
    <location>
        <begin position="185"/>
        <end position="204"/>
    </location>
</feature>
<feature type="compositionally biased region" description="Basic and acidic residues" evidence="1">
    <location>
        <begin position="2189"/>
        <end position="2199"/>
    </location>
</feature>
<comment type="caution">
    <text evidence="3">The sequence shown here is derived from an EMBL/GenBank/DDBJ whole genome shotgun (WGS) entry which is preliminary data.</text>
</comment>
<feature type="compositionally biased region" description="Low complexity" evidence="1">
    <location>
        <begin position="569"/>
        <end position="585"/>
    </location>
</feature>
<feature type="compositionally biased region" description="Low complexity" evidence="1">
    <location>
        <begin position="2201"/>
        <end position="2213"/>
    </location>
</feature>